<dbReference type="SMART" id="SM00341">
    <property type="entry name" value="HRDC"/>
    <property type="match status" value="1"/>
</dbReference>
<comment type="catalytic activity">
    <reaction evidence="15">
        <text>Couples ATP hydrolysis with the unwinding of duplex DNA by translocating in the 3'-5' direction.</text>
        <dbReference type="EC" id="5.6.2.4"/>
    </reaction>
</comment>
<comment type="caution">
    <text evidence="20">The sequence shown here is derived from an EMBL/GenBank/DDBJ whole genome shotgun (WGS) entry which is preliminary data.</text>
</comment>
<evidence type="ECO:0000256" key="3">
    <source>
        <dbReference type="ARBA" id="ARBA00005446"/>
    </source>
</evidence>
<dbReference type="SMART" id="SM00490">
    <property type="entry name" value="HELICc"/>
    <property type="match status" value="1"/>
</dbReference>
<keyword evidence="13" id="KW-0234">DNA repair</keyword>
<evidence type="ECO:0000256" key="1">
    <source>
        <dbReference type="ARBA" id="ARBA00001946"/>
    </source>
</evidence>
<dbReference type="GO" id="GO:0006260">
    <property type="term" value="P:DNA replication"/>
    <property type="evidence" value="ECO:0007669"/>
    <property type="project" value="InterPro"/>
</dbReference>
<dbReference type="GO" id="GO:0046872">
    <property type="term" value="F:metal ion binding"/>
    <property type="evidence" value="ECO:0007669"/>
    <property type="project" value="UniProtKB-KW"/>
</dbReference>
<evidence type="ECO:0000256" key="2">
    <source>
        <dbReference type="ARBA" id="ARBA00001947"/>
    </source>
</evidence>
<dbReference type="PROSITE" id="PS50967">
    <property type="entry name" value="HRDC"/>
    <property type="match status" value="1"/>
</dbReference>
<dbReference type="OrthoDB" id="9763310at2"/>
<dbReference type="AlphaFoldDB" id="A0A371ASR2"/>
<dbReference type="GO" id="GO:0043590">
    <property type="term" value="C:bacterial nucleoid"/>
    <property type="evidence" value="ECO:0007669"/>
    <property type="project" value="TreeGrafter"/>
</dbReference>
<gene>
    <name evidence="20" type="primary">recQ</name>
    <name evidence="20" type="ORF">DWV06_15145</name>
</gene>
<comment type="cofactor">
    <cofactor evidence="1">
        <name>Mg(2+)</name>
        <dbReference type="ChEBI" id="CHEBI:18420"/>
    </cofactor>
</comment>
<evidence type="ECO:0000256" key="13">
    <source>
        <dbReference type="ARBA" id="ARBA00023204"/>
    </source>
</evidence>
<comment type="cofactor">
    <cofactor evidence="2">
        <name>Zn(2+)</name>
        <dbReference type="ChEBI" id="CHEBI:29105"/>
    </cofactor>
</comment>
<name>A0A371ASR2_9FIRM</name>
<dbReference type="InterPro" id="IPR027417">
    <property type="entry name" value="P-loop_NTPase"/>
</dbReference>
<dbReference type="InterPro" id="IPR036390">
    <property type="entry name" value="WH_DNA-bd_sf"/>
</dbReference>
<protein>
    <recommendedName>
        <fullName evidence="16">DNA helicase RecQ</fullName>
        <ecNumber evidence="16">5.6.2.4</ecNumber>
    </recommendedName>
</protein>
<dbReference type="Pfam" id="PF16124">
    <property type="entry name" value="RecQ_Zn_bind"/>
    <property type="match status" value="1"/>
</dbReference>
<dbReference type="CDD" id="cd18794">
    <property type="entry name" value="SF2_C_RecQ"/>
    <property type="match status" value="1"/>
</dbReference>
<dbReference type="GO" id="GO:0009378">
    <property type="term" value="F:four-way junction helicase activity"/>
    <property type="evidence" value="ECO:0007669"/>
    <property type="project" value="TreeGrafter"/>
</dbReference>
<accession>A0A371ASR2</accession>
<evidence type="ECO:0000256" key="16">
    <source>
        <dbReference type="NCBIfam" id="TIGR01389"/>
    </source>
</evidence>
<dbReference type="InterPro" id="IPR032284">
    <property type="entry name" value="RecQ_Zn-bd"/>
</dbReference>
<dbReference type="PANTHER" id="PTHR13710">
    <property type="entry name" value="DNA HELICASE RECQ FAMILY MEMBER"/>
    <property type="match status" value="1"/>
</dbReference>
<dbReference type="InterPro" id="IPR004589">
    <property type="entry name" value="DNA_helicase_ATP-dep_RecQ"/>
</dbReference>
<dbReference type="EC" id="5.6.2.4" evidence="16"/>
<keyword evidence="11" id="KW-0238">DNA-binding</keyword>
<keyword evidence="12" id="KW-0233">DNA recombination</keyword>
<keyword evidence="10" id="KW-0067">ATP-binding</keyword>
<dbReference type="GO" id="GO:0003677">
    <property type="term" value="F:DNA binding"/>
    <property type="evidence" value="ECO:0007669"/>
    <property type="project" value="UniProtKB-KW"/>
</dbReference>
<dbReference type="Gene3D" id="3.40.50.300">
    <property type="entry name" value="P-loop containing nucleotide triphosphate hydrolases"/>
    <property type="match status" value="2"/>
</dbReference>
<dbReference type="GO" id="GO:0043138">
    <property type="term" value="F:3'-5' DNA helicase activity"/>
    <property type="evidence" value="ECO:0007669"/>
    <property type="project" value="UniProtKB-EC"/>
</dbReference>
<dbReference type="CDD" id="cd17920">
    <property type="entry name" value="DEXHc_RecQ"/>
    <property type="match status" value="1"/>
</dbReference>
<evidence type="ECO:0000256" key="7">
    <source>
        <dbReference type="ARBA" id="ARBA00022801"/>
    </source>
</evidence>
<dbReference type="InterPro" id="IPR006293">
    <property type="entry name" value="DNA_helicase_ATP-dep_RecQ_bac"/>
</dbReference>
<feature type="domain" description="Helicase ATP-binding" evidence="18">
    <location>
        <begin position="24"/>
        <end position="193"/>
    </location>
</feature>
<dbReference type="Gene3D" id="1.10.150.80">
    <property type="entry name" value="HRDC domain"/>
    <property type="match status" value="1"/>
</dbReference>
<dbReference type="FunFam" id="3.40.50.300:FF:001389">
    <property type="entry name" value="ATP-dependent DNA helicase RecQ"/>
    <property type="match status" value="1"/>
</dbReference>
<dbReference type="SUPFAM" id="SSF47819">
    <property type="entry name" value="HRDC-like"/>
    <property type="match status" value="1"/>
</dbReference>
<dbReference type="PROSITE" id="PS51192">
    <property type="entry name" value="HELICASE_ATP_BIND_1"/>
    <property type="match status" value="1"/>
</dbReference>
<dbReference type="Gene3D" id="1.10.10.10">
    <property type="entry name" value="Winged helix-like DNA-binding domain superfamily/Winged helix DNA-binding domain"/>
    <property type="match status" value="1"/>
</dbReference>
<dbReference type="Pfam" id="PF09382">
    <property type="entry name" value="RQC"/>
    <property type="match status" value="1"/>
</dbReference>
<dbReference type="InterPro" id="IPR044876">
    <property type="entry name" value="HRDC_dom_sf"/>
</dbReference>
<dbReference type="PROSITE" id="PS51194">
    <property type="entry name" value="HELICASE_CTER"/>
    <property type="match status" value="1"/>
</dbReference>
<dbReference type="InterPro" id="IPR011545">
    <property type="entry name" value="DEAD/DEAH_box_helicase_dom"/>
</dbReference>
<keyword evidence="8 20" id="KW-0347">Helicase</keyword>
<dbReference type="SMART" id="SM00487">
    <property type="entry name" value="DEXDc"/>
    <property type="match status" value="1"/>
</dbReference>
<dbReference type="RefSeq" id="WP_115483018.1">
    <property type="nucleotide sequence ID" value="NZ_QRCT01000049.1"/>
</dbReference>
<keyword evidence="5" id="KW-0547">Nucleotide-binding</keyword>
<evidence type="ECO:0000256" key="4">
    <source>
        <dbReference type="ARBA" id="ARBA00022723"/>
    </source>
</evidence>
<dbReference type="GO" id="GO:0005524">
    <property type="term" value="F:ATP binding"/>
    <property type="evidence" value="ECO:0007669"/>
    <property type="project" value="UniProtKB-KW"/>
</dbReference>
<dbReference type="SUPFAM" id="SSF46785">
    <property type="entry name" value="Winged helix' DNA-binding domain"/>
    <property type="match status" value="1"/>
</dbReference>
<evidence type="ECO:0000256" key="6">
    <source>
        <dbReference type="ARBA" id="ARBA00022763"/>
    </source>
</evidence>
<evidence type="ECO:0000256" key="14">
    <source>
        <dbReference type="ARBA" id="ARBA00023235"/>
    </source>
</evidence>
<dbReference type="InterPro" id="IPR010997">
    <property type="entry name" value="HRDC-like_sf"/>
</dbReference>
<dbReference type="NCBIfam" id="TIGR01389">
    <property type="entry name" value="recQ"/>
    <property type="match status" value="1"/>
</dbReference>
<dbReference type="InterPro" id="IPR002121">
    <property type="entry name" value="HRDC_dom"/>
</dbReference>
<dbReference type="NCBIfam" id="TIGR00614">
    <property type="entry name" value="recQ_fam"/>
    <property type="match status" value="1"/>
</dbReference>
<evidence type="ECO:0000256" key="9">
    <source>
        <dbReference type="ARBA" id="ARBA00022833"/>
    </source>
</evidence>
<evidence type="ECO:0000256" key="10">
    <source>
        <dbReference type="ARBA" id="ARBA00022840"/>
    </source>
</evidence>
<feature type="domain" description="HRDC" evidence="17">
    <location>
        <begin position="535"/>
        <end position="615"/>
    </location>
</feature>
<evidence type="ECO:0000256" key="12">
    <source>
        <dbReference type="ARBA" id="ARBA00023172"/>
    </source>
</evidence>
<evidence type="ECO:0000256" key="11">
    <source>
        <dbReference type="ARBA" id="ARBA00023125"/>
    </source>
</evidence>
<dbReference type="FunFam" id="1.10.150.80:FF:000002">
    <property type="entry name" value="ATP-dependent DNA helicase RecQ"/>
    <property type="match status" value="1"/>
</dbReference>
<dbReference type="Pfam" id="PF00270">
    <property type="entry name" value="DEAD"/>
    <property type="match status" value="1"/>
</dbReference>
<keyword evidence="14" id="KW-0413">Isomerase</keyword>
<dbReference type="GO" id="GO:0005737">
    <property type="term" value="C:cytoplasm"/>
    <property type="evidence" value="ECO:0007669"/>
    <property type="project" value="TreeGrafter"/>
</dbReference>
<evidence type="ECO:0000256" key="8">
    <source>
        <dbReference type="ARBA" id="ARBA00022806"/>
    </source>
</evidence>
<dbReference type="PANTHER" id="PTHR13710:SF105">
    <property type="entry name" value="ATP-DEPENDENT DNA HELICASE Q1"/>
    <property type="match status" value="1"/>
</dbReference>
<evidence type="ECO:0000313" key="21">
    <source>
        <dbReference type="Proteomes" id="UP000255036"/>
    </source>
</evidence>
<dbReference type="InterPro" id="IPR014001">
    <property type="entry name" value="Helicase_ATP-bd"/>
</dbReference>
<dbReference type="InterPro" id="IPR018982">
    <property type="entry name" value="RQC_domain"/>
</dbReference>
<dbReference type="GO" id="GO:0030894">
    <property type="term" value="C:replisome"/>
    <property type="evidence" value="ECO:0007669"/>
    <property type="project" value="TreeGrafter"/>
</dbReference>
<evidence type="ECO:0000256" key="15">
    <source>
        <dbReference type="ARBA" id="ARBA00034617"/>
    </source>
</evidence>
<organism evidence="20 21">
    <name type="scientific">Anaerosacchariphilus polymeriproducens</name>
    <dbReference type="NCBI Taxonomy" id="1812858"/>
    <lineage>
        <taxon>Bacteria</taxon>
        <taxon>Bacillati</taxon>
        <taxon>Bacillota</taxon>
        <taxon>Clostridia</taxon>
        <taxon>Lachnospirales</taxon>
        <taxon>Lachnospiraceae</taxon>
        <taxon>Anaerosacchariphilus</taxon>
    </lineage>
</organism>
<evidence type="ECO:0000259" key="18">
    <source>
        <dbReference type="PROSITE" id="PS51192"/>
    </source>
</evidence>
<dbReference type="GO" id="GO:0006281">
    <property type="term" value="P:DNA repair"/>
    <property type="evidence" value="ECO:0007669"/>
    <property type="project" value="UniProtKB-KW"/>
</dbReference>
<dbReference type="InterPro" id="IPR036388">
    <property type="entry name" value="WH-like_DNA-bd_sf"/>
</dbReference>
<dbReference type="Proteomes" id="UP000255036">
    <property type="component" value="Unassembled WGS sequence"/>
</dbReference>
<dbReference type="SMART" id="SM00956">
    <property type="entry name" value="RQC"/>
    <property type="match status" value="1"/>
</dbReference>
<evidence type="ECO:0000313" key="20">
    <source>
        <dbReference type="EMBL" id="RDU22608.1"/>
    </source>
</evidence>
<comment type="similarity">
    <text evidence="3">Belongs to the helicase family. RecQ subfamily.</text>
</comment>
<dbReference type="InterPro" id="IPR001650">
    <property type="entry name" value="Helicase_C-like"/>
</dbReference>
<evidence type="ECO:0000259" key="19">
    <source>
        <dbReference type="PROSITE" id="PS51194"/>
    </source>
</evidence>
<keyword evidence="4" id="KW-0479">Metal-binding</keyword>
<dbReference type="GO" id="GO:0009432">
    <property type="term" value="P:SOS response"/>
    <property type="evidence" value="ECO:0007669"/>
    <property type="project" value="UniProtKB-UniRule"/>
</dbReference>
<feature type="domain" description="Helicase C-terminal" evidence="19">
    <location>
        <begin position="213"/>
        <end position="359"/>
    </location>
</feature>
<dbReference type="Pfam" id="PF00570">
    <property type="entry name" value="HRDC"/>
    <property type="match status" value="1"/>
</dbReference>
<dbReference type="Pfam" id="PF00271">
    <property type="entry name" value="Helicase_C"/>
    <property type="match status" value="1"/>
</dbReference>
<keyword evidence="21" id="KW-1185">Reference proteome</keyword>
<dbReference type="GO" id="GO:0016787">
    <property type="term" value="F:hydrolase activity"/>
    <property type="evidence" value="ECO:0007669"/>
    <property type="project" value="UniProtKB-KW"/>
</dbReference>
<dbReference type="SUPFAM" id="SSF52540">
    <property type="entry name" value="P-loop containing nucleoside triphosphate hydrolases"/>
    <property type="match status" value="1"/>
</dbReference>
<dbReference type="EMBL" id="QRCT01000049">
    <property type="protein sequence ID" value="RDU22608.1"/>
    <property type="molecule type" value="Genomic_DNA"/>
</dbReference>
<reference evidence="20 21" key="1">
    <citation type="submission" date="2018-07" db="EMBL/GenBank/DDBJ databases">
        <title>Anaerosacharophilus polymeroproducens gen. nov. sp. nov., an anaerobic bacterium isolated from salt field.</title>
        <authorList>
            <person name="Kim W."/>
            <person name="Yang S.-H."/>
            <person name="Oh J."/>
            <person name="Lee J.-H."/>
            <person name="Kwon K.K."/>
        </authorList>
    </citation>
    <scope>NUCLEOTIDE SEQUENCE [LARGE SCALE GENOMIC DNA]</scope>
    <source>
        <strain evidence="20 21">MCWD5</strain>
    </source>
</reference>
<keyword evidence="9" id="KW-0862">Zinc</keyword>
<sequence>MNPLEILKKYFGYDLFRAGQREMIDTILEERDALAIMPTGAGKSICYQVPALMLPGITLVISPLISLMQDQVKALNEAGIHAAFINSSLTDVQISKALQYASQGLYKIIYVAPERLESNEFRWFASNTEISMITIDEAHCISQWGQDFRPSYLKIIDFVNFLSYRPIISAFTATATKEVKEDIVCILGLKSPNVLVTGFDRENLYYQVENISRKDNFILNYIKEHSNDSGIIYCATRKNVEKMHELLFKNGVCVTKYHAGLNSEARKDNQDAFIYDRSPIIVATNAFGMGIDKSNVRFVIHYNMPQSMENYYQEAGRAGRDGEDAQCILLFSAQDIMINKFLLDNKELSDIDFEDAELIRQRDVQRLHVMENYCHTTNCLRNFILQYFGEKTNQPCGDCANCKKEFTEIDMTKEAKWIINCVTETKGRYGLNVVVGTLLGARRAKLKEFGTMEYKSYGVLKDSTESMLKLLITQMIQEGYLNQTDDKYSLLKIGNMVARLHDESTKVTVKVHIEEKDTISSNTNKTRQKSTDALTSAGFELFEKLRQLRLEIAREEKMPPYIIFSDKTLIDMCVRTPHTKMEMLQVSGVGENKYEKYGQRFISEIEQFTSENPGRVISLESEAQEDVKDLAKEEKPVSKRNRKEEFHLTSEQAQNFTYADKYYITEIKEELNNLRDPLTTKQVTNKSILEFLFKEGLLKEKQIEGFGKTMLTKEGLEKGIKIVEKISKSGTFYEVFIYPKNVQEIIVYYYTSD</sequence>
<keyword evidence="7 20" id="KW-0378">Hydrolase</keyword>
<keyword evidence="6" id="KW-0227">DNA damage</keyword>
<evidence type="ECO:0000259" key="17">
    <source>
        <dbReference type="PROSITE" id="PS50967"/>
    </source>
</evidence>
<proteinExistence type="inferred from homology"/>
<dbReference type="GO" id="GO:0006310">
    <property type="term" value="P:DNA recombination"/>
    <property type="evidence" value="ECO:0007669"/>
    <property type="project" value="UniProtKB-UniRule"/>
</dbReference>
<evidence type="ECO:0000256" key="5">
    <source>
        <dbReference type="ARBA" id="ARBA00022741"/>
    </source>
</evidence>